<organism evidence="2">
    <name type="scientific">Podoviridae sp. ctrfz10</name>
    <dbReference type="NCBI Taxonomy" id="2827749"/>
    <lineage>
        <taxon>Viruses</taxon>
        <taxon>Duplodnaviria</taxon>
        <taxon>Heunggongvirae</taxon>
        <taxon>Uroviricota</taxon>
        <taxon>Caudoviricetes</taxon>
    </lineage>
</organism>
<accession>A0A8S5T9I2</accession>
<keyword evidence="1" id="KW-0472">Membrane</keyword>
<proteinExistence type="predicted"/>
<protein>
    <submittedName>
        <fullName evidence="2">Holin</fullName>
    </submittedName>
</protein>
<dbReference type="EMBL" id="BK032779">
    <property type="protein sequence ID" value="DAF59929.1"/>
    <property type="molecule type" value="Genomic_DNA"/>
</dbReference>
<keyword evidence="1" id="KW-0812">Transmembrane</keyword>
<feature type="transmembrane region" description="Helical" evidence="1">
    <location>
        <begin position="20"/>
        <end position="41"/>
    </location>
</feature>
<sequence length="78" mass="7733">MIEIATVPAVLALVNLLKKAGLPAAAAPVVSLVVGVLAVFAGQHADVAWVKAVSEGLIVGLAAAGVYDIAKPAPKHAE</sequence>
<name>A0A8S5T9I2_9CAUD</name>
<evidence type="ECO:0000313" key="2">
    <source>
        <dbReference type="EMBL" id="DAF59929.1"/>
    </source>
</evidence>
<evidence type="ECO:0000256" key="1">
    <source>
        <dbReference type="SAM" id="Phobius"/>
    </source>
</evidence>
<keyword evidence="1" id="KW-1133">Transmembrane helix</keyword>
<reference evidence="2" key="1">
    <citation type="journal article" date="2021" name="Proc. Natl. Acad. Sci. U.S.A.">
        <title>A Catalog of Tens of Thousands of Viruses from Human Metagenomes Reveals Hidden Associations with Chronic Diseases.</title>
        <authorList>
            <person name="Tisza M.J."/>
            <person name="Buck C.B."/>
        </authorList>
    </citation>
    <scope>NUCLEOTIDE SEQUENCE</scope>
    <source>
        <strain evidence="2">Ctrfz10</strain>
    </source>
</reference>